<organism evidence="1 2">
    <name type="scientific">Vitis vinifera</name>
    <name type="common">Grape</name>
    <dbReference type="NCBI Taxonomy" id="29760"/>
    <lineage>
        <taxon>Eukaryota</taxon>
        <taxon>Viridiplantae</taxon>
        <taxon>Streptophyta</taxon>
        <taxon>Embryophyta</taxon>
        <taxon>Tracheophyta</taxon>
        <taxon>Spermatophyta</taxon>
        <taxon>Magnoliopsida</taxon>
        <taxon>eudicotyledons</taxon>
        <taxon>Gunneridae</taxon>
        <taxon>Pentapetalae</taxon>
        <taxon>rosids</taxon>
        <taxon>Vitales</taxon>
        <taxon>Vitaceae</taxon>
        <taxon>Viteae</taxon>
        <taxon>Vitis</taxon>
    </lineage>
</organism>
<accession>A0A438DEI2</accession>
<reference evidence="1 2" key="1">
    <citation type="journal article" date="2018" name="PLoS Genet.">
        <title>Population sequencing reveals clonal diversity and ancestral inbreeding in the grapevine cultivar Chardonnay.</title>
        <authorList>
            <person name="Roach M.J."/>
            <person name="Johnson D.L."/>
            <person name="Bohlmann J."/>
            <person name="van Vuuren H.J."/>
            <person name="Jones S.J."/>
            <person name="Pretorius I.S."/>
            <person name="Schmidt S.A."/>
            <person name="Borneman A.R."/>
        </authorList>
    </citation>
    <scope>NUCLEOTIDE SEQUENCE [LARGE SCALE GENOMIC DNA]</scope>
    <source>
        <strain evidence="2">cv. Chardonnay</strain>
        <tissue evidence="1">Leaf</tissue>
    </source>
</reference>
<name>A0A438DEI2_VITVI</name>
<dbReference type="PANTHER" id="PTHR33223">
    <property type="entry name" value="CCHC-TYPE DOMAIN-CONTAINING PROTEIN"/>
    <property type="match status" value="1"/>
</dbReference>
<gene>
    <name evidence="1" type="ORF">CK203_082941</name>
</gene>
<dbReference type="AlphaFoldDB" id="A0A438DEI2"/>
<evidence type="ECO:0000313" key="2">
    <source>
        <dbReference type="Proteomes" id="UP000288805"/>
    </source>
</evidence>
<dbReference type="EMBL" id="QGNW01001662">
    <property type="protein sequence ID" value="RVW33885.1"/>
    <property type="molecule type" value="Genomic_DNA"/>
</dbReference>
<evidence type="ECO:0000313" key="1">
    <source>
        <dbReference type="EMBL" id="RVW33885.1"/>
    </source>
</evidence>
<sequence length="346" mass="39235">MAQDEVPHDSLFLPPPPPLDQTVPYVSPYLLHGQSEVVLPTKIHTTIPDDTHTCMDRIKQCIRQLRVSDSSAVWDDLDSIPMANLPAKFKIPDIEKYTGIGCPLIHLRFYSTVMRAYGLDESQMITMFHLSLSGAAQRWFASLESLRCRTWDHYDVDDGISRGLWSNSSPVNAKRKKPLRGQRSVDYRPWAPPQYDQAYLPPTLALSCYAAQGAKRPPTSYPTPIQSCYVAQAIVRPPTLYPRPRAPQASTPFALKTPRQISQLGMSLSQALRNLTDVRLLMFLTHKSLSQPIPPQFMMDLHSTYHQWPRHETNRCTALRHAIQDLIDQGLVHLGQPSDYDSKRAI</sequence>
<comment type="caution">
    <text evidence="1">The sequence shown here is derived from an EMBL/GenBank/DDBJ whole genome shotgun (WGS) entry which is preliminary data.</text>
</comment>
<dbReference type="PANTHER" id="PTHR33223:SF8">
    <property type="entry name" value="OS04G0172440 PROTEIN"/>
    <property type="match status" value="1"/>
</dbReference>
<protein>
    <recommendedName>
        <fullName evidence="3">Retrotransposon gag domain-containing protein</fullName>
    </recommendedName>
</protein>
<evidence type="ECO:0008006" key="3">
    <source>
        <dbReference type="Google" id="ProtNLM"/>
    </source>
</evidence>
<proteinExistence type="predicted"/>
<dbReference type="Proteomes" id="UP000288805">
    <property type="component" value="Unassembled WGS sequence"/>
</dbReference>